<organism evidence="2 3">
    <name type="scientific">Polaribacter aestuariivivens</name>
    <dbReference type="NCBI Taxonomy" id="2304626"/>
    <lineage>
        <taxon>Bacteria</taxon>
        <taxon>Pseudomonadati</taxon>
        <taxon>Bacteroidota</taxon>
        <taxon>Flavobacteriia</taxon>
        <taxon>Flavobacteriales</taxon>
        <taxon>Flavobacteriaceae</taxon>
    </lineage>
</organism>
<feature type="chain" id="PRO_5024423119" evidence="1">
    <location>
        <begin position="18"/>
        <end position="165"/>
    </location>
</feature>
<protein>
    <submittedName>
        <fullName evidence="2">Uncharacterized protein</fullName>
    </submittedName>
</protein>
<dbReference type="AlphaFoldDB" id="A0A5S3NAQ7"/>
<gene>
    <name evidence="2" type="ORF">FDT66_02070</name>
</gene>
<dbReference type="EMBL" id="VANR01000001">
    <property type="protein sequence ID" value="TMM32273.1"/>
    <property type="molecule type" value="Genomic_DNA"/>
</dbReference>
<feature type="signal peptide" evidence="1">
    <location>
        <begin position="1"/>
        <end position="17"/>
    </location>
</feature>
<evidence type="ECO:0000256" key="1">
    <source>
        <dbReference type="SAM" id="SignalP"/>
    </source>
</evidence>
<name>A0A5S3NAQ7_9FLAO</name>
<reference evidence="2 3" key="1">
    <citation type="submission" date="2019-05" db="EMBL/GenBank/DDBJ databases">
        <title>Polaribacter aestuariivivens sp. nov., isolated from a tidal flat.</title>
        <authorList>
            <person name="Yoon J.-H."/>
        </authorList>
    </citation>
    <scope>NUCLEOTIDE SEQUENCE [LARGE SCALE GENOMIC DNA]</scope>
    <source>
        <strain evidence="2 3">DBTF-3</strain>
    </source>
</reference>
<evidence type="ECO:0000313" key="3">
    <source>
        <dbReference type="Proteomes" id="UP000307140"/>
    </source>
</evidence>
<proteinExistence type="predicted"/>
<dbReference type="RefSeq" id="WP_138534485.1">
    <property type="nucleotide sequence ID" value="NZ_VANR01000001.1"/>
</dbReference>
<keyword evidence="3" id="KW-1185">Reference proteome</keyword>
<keyword evidence="1" id="KW-0732">Signal</keyword>
<comment type="caution">
    <text evidence="2">The sequence shown here is derived from an EMBL/GenBank/DDBJ whole genome shotgun (WGS) entry which is preliminary data.</text>
</comment>
<evidence type="ECO:0000313" key="2">
    <source>
        <dbReference type="EMBL" id="TMM32273.1"/>
    </source>
</evidence>
<accession>A0A5S3NAQ7</accession>
<sequence length="165" mass="19298">MKFIVILILLISTNFRAQSSSNKPCAGIEYNQFDFWIGDWSVYDTKNNLIGKNKIQKIQENCALQENWVSNTSSNKGTSYNFYNKIDNSWNQVWIDNTGFSLILKGNLVDEKMVLKSKLIESEKGNYYNRITWHKNKDNSVTQVWEYVNEKGKVISEVFRGIYKK</sequence>
<dbReference type="OrthoDB" id="1121396at2"/>
<dbReference type="Proteomes" id="UP000307140">
    <property type="component" value="Unassembled WGS sequence"/>
</dbReference>